<dbReference type="PANTHER" id="PTHR45642:SF63">
    <property type="entry name" value="GDSL ESTERASE_LIPASE"/>
    <property type="match status" value="1"/>
</dbReference>
<dbReference type="InterPro" id="IPR036514">
    <property type="entry name" value="SGNH_hydro_sf"/>
</dbReference>
<name>A0AAU9SAZ1_THLAR</name>
<dbReference type="InterPro" id="IPR035669">
    <property type="entry name" value="SGNH_plant_lipase-like"/>
</dbReference>
<dbReference type="GO" id="GO:0016788">
    <property type="term" value="F:hydrolase activity, acting on ester bonds"/>
    <property type="evidence" value="ECO:0007669"/>
    <property type="project" value="InterPro"/>
</dbReference>
<dbReference type="Proteomes" id="UP000836841">
    <property type="component" value="Chromosome 5"/>
</dbReference>
<evidence type="ECO:0008006" key="4">
    <source>
        <dbReference type="Google" id="ProtNLM"/>
    </source>
</evidence>
<evidence type="ECO:0000256" key="1">
    <source>
        <dbReference type="ARBA" id="ARBA00008668"/>
    </source>
</evidence>
<dbReference type="FunFam" id="3.40.50.1110:FF:000003">
    <property type="entry name" value="GDSL esterase/lipase APG"/>
    <property type="match status" value="1"/>
</dbReference>
<organism evidence="2 3">
    <name type="scientific">Thlaspi arvense</name>
    <name type="common">Field penny-cress</name>
    <dbReference type="NCBI Taxonomy" id="13288"/>
    <lineage>
        <taxon>Eukaryota</taxon>
        <taxon>Viridiplantae</taxon>
        <taxon>Streptophyta</taxon>
        <taxon>Embryophyta</taxon>
        <taxon>Tracheophyta</taxon>
        <taxon>Spermatophyta</taxon>
        <taxon>Magnoliopsida</taxon>
        <taxon>eudicotyledons</taxon>
        <taxon>Gunneridae</taxon>
        <taxon>Pentapetalae</taxon>
        <taxon>rosids</taxon>
        <taxon>malvids</taxon>
        <taxon>Brassicales</taxon>
        <taxon>Brassicaceae</taxon>
        <taxon>Thlaspideae</taxon>
        <taxon>Thlaspi</taxon>
    </lineage>
</organism>
<sequence length="388" mass="42771">MHHILHSIFFATNITPSLSLSSLCFNGLIAIGQKKKRKQEMGVSGFRFLLLVSCFFSKSRGAIVPALIMFGDSIVDVGNNNNLLSIVKSNFPPYGRDFVNQTPTGRFCNGKLAVDFSAEYLGFSSYPPAFLSREASNENLLIGANFASASSGYYDATSIPFGAISLTRQLSYYRTYQNRVTSMIGRERARRLFSKAIHILSAGSSDFIQNYYVNPLLNILNTPDQFSDILMRSYSDFIQNLYELGARRIGVISLPPMGCLPAAITLFGFGNKSCVERLNNDAVMFNTKLESTTQRLMKRHSGLKLVAFNVYQPLLDIITNPYDNGFFEAKRACCGTGTIETSFLCNSLSLGTCSNATGYVFWDGFHPTEAVNELLAGQLLGQGISLIS</sequence>
<dbReference type="CDD" id="cd01837">
    <property type="entry name" value="SGNH_plant_lipase_like"/>
    <property type="match status" value="1"/>
</dbReference>
<keyword evidence="3" id="KW-1185">Reference proteome</keyword>
<dbReference type="Gene3D" id="3.40.50.1110">
    <property type="entry name" value="SGNH hydrolase"/>
    <property type="match status" value="1"/>
</dbReference>
<proteinExistence type="inferred from homology"/>
<dbReference type="AlphaFoldDB" id="A0AAU9SAZ1"/>
<gene>
    <name evidence="2" type="ORF">TAV2_LOCUS15275</name>
</gene>
<dbReference type="PANTHER" id="PTHR45642">
    <property type="entry name" value="GDSL ESTERASE/LIPASE EXL3"/>
    <property type="match status" value="1"/>
</dbReference>
<evidence type="ECO:0000313" key="3">
    <source>
        <dbReference type="Proteomes" id="UP000836841"/>
    </source>
</evidence>
<dbReference type="InterPro" id="IPR050592">
    <property type="entry name" value="GDSL_lipolytic_enzyme"/>
</dbReference>
<evidence type="ECO:0000313" key="2">
    <source>
        <dbReference type="EMBL" id="CAH2064255.1"/>
    </source>
</evidence>
<dbReference type="Pfam" id="PF00657">
    <property type="entry name" value="Lipase_GDSL"/>
    <property type="match status" value="1"/>
</dbReference>
<dbReference type="InterPro" id="IPR001087">
    <property type="entry name" value="GDSL"/>
</dbReference>
<accession>A0AAU9SAZ1</accession>
<reference evidence="2 3" key="1">
    <citation type="submission" date="2022-03" db="EMBL/GenBank/DDBJ databases">
        <authorList>
            <person name="Nunn A."/>
            <person name="Chopra R."/>
            <person name="Nunn A."/>
            <person name="Contreras Garrido A."/>
        </authorList>
    </citation>
    <scope>NUCLEOTIDE SEQUENCE [LARGE SCALE GENOMIC DNA]</scope>
</reference>
<dbReference type="EMBL" id="OU466861">
    <property type="protein sequence ID" value="CAH2064255.1"/>
    <property type="molecule type" value="Genomic_DNA"/>
</dbReference>
<protein>
    <recommendedName>
        <fullName evidence="4">GDSL esterase/lipase</fullName>
    </recommendedName>
</protein>
<comment type="similarity">
    <text evidence="1">Belongs to the 'GDSL' lipolytic enzyme family.</text>
</comment>